<dbReference type="Proteomes" id="UP000188820">
    <property type="component" value="Unassembled WGS sequence"/>
</dbReference>
<dbReference type="PROSITE" id="PS50297">
    <property type="entry name" value="ANK_REP_REGION"/>
    <property type="match status" value="1"/>
</dbReference>
<evidence type="ECO:0000313" key="5">
    <source>
        <dbReference type="Proteomes" id="UP000188820"/>
    </source>
</evidence>
<comment type="caution">
    <text evidence="4">The sequence shown here is derived from an EMBL/GenBank/DDBJ whole genome shotgun (WGS) entry which is preliminary data.</text>
</comment>
<dbReference type="InterPro" id="IPR036770">
    <property type="entry name" value="Ankyrin_rpt-contain_sf"/>
</dbReference>
<dbReference type="EMBL" id="MLAA01000061">
    <property type="protein sequence ID" value="OOF66178.1"/>
    <property type="molecule type" value="Genomic_DNA"/>
</dbReference>
<gene>
    <name evidence="4" type="ORF">BKG89_10500</name>
</gene>
<evidence type="ECO:0000256" key="1">
    <source>
        <dbReference type="ARBA" id="ARBA00022737"/>
    </source>
</evidence>
<keyword evidence="5" id="KW-1185">Reference proteome</keyword>
<accession>A0ABX3KUW1</accession>
<dbReference type="Pfam" id="PF12796">
    <property type="entry name" value="Ank_2"/>
    <property type="match status" value="1"/>
</dbReference>
<evidence type="ECO:0008006" key="6">
    <source>
        <dbReference type="Google" id="ProtNLM"/>
    </source>
</evidence>
<dbReference type="PANTHER" id="PTHR24180:SF45">
    <property type="entry name" value="POLY [ADP-RIBOSE] POLYMERASE TANKYRASE"/>
    <property type="match status" value="1"/>
</dbReference>
<dbReference type="PROSITE" id="PS50088">
    <property type="entry name" value="ANK_REPEAT"/>
    <property type="match status" value="1"/>
</dbReference>
<proteinExistence type="predicted"/>
<dbReference type="SUPFAM" id="SSF48403">
    <property type="entry name" value="Ankyrin repeat"/>
    <property type="match status" value="1"/>
</dbReference>
<dbReference type="InterPro" id="IPR002110">
    <property type="entry name" value="Ankyrin_rpt"/>
</dbReference>
<dbReference type="RefSeq" id="WP_077464641.1">
    <property type="nucleotide sequence ID" value="NZ_MLAA01000061.1"/>
</dbReference>
<dbReference type="InterPro" id="IPR051637">
    <property type="entry name" value="Ank_repeat_dom-contain_49"/>
</dbReference>
<keyword evidence="2 3" id="KW-0040">ANK repeat</keyword>
<dbReference type="Gene3D" id="1.25.40.20">
    <property type="entry name" value="Ankyrin repeat-containing domain"/>
    <property type="match status" value="1"/>
</dbReference>
<keyword evidence="1" id="KW-0677">Repeat</keyword>
<evidence type="ECO:0000313" key="4">
    <source>
        <dbReference type="EMBL" id="OOF66178.1"/>
    </source>
</evidence>
<organism evidence="4 5">
    <name type="scientific">Rodentibacter caecimuris</name>
    <dbReference type="NCBI Taxonomy" id="1796644"/>
    <lineage>
        <taxon>Bacteria</taxon>
        <taxon>Pseudomonadati</taxon>
        <taxon>Pseudomonadota</taxon>
        <taxon>Gammaproteobacteria</taxon>
        <taxon>Pasteurellales</taxon>
        <taxon>Pasteurellaceae</taxon>
        <taxon>Rodentibacter</taxon>
    </lineage>
</organism>
<dbReference type="SMART" id="SM00248">
    <property type="entry name" value="ANK"/>
    <property type="match status" value="4"/>
</dbReference>
<name>A0ABX3KUW1_9PAST</name>
<dbReference type="PANTHER" id="PTHR24180">
    <property type="entry name" value="CYCLIN-DEPENDENT KINASE INHIBITOR 2C-RELATED"/>
    <property type="match status" value="1"/>
</dbReference>
<evidence type="ECO:0000256" key="3">
    <source>
        <dbReference type="PROSITE-ProRule" id="PRU00023"/>
    </source>
</evidence>
<protein>
    <recommendedName>
        <fullName evidence="6">Ankyrin repeat domain-containing protein</fullName>
    </recommendedName>
</protein>
<evidence type="ECO:0000256" key="2">
    <source>
        <dbReference type="ARBA" id="ARBA00023043"/>
    </source>
</evidence>
<reference evidence="4 5" key="1">
    <citation type="submission" date="2016-10" db="EMBL/GenBank/DDBJ databases">
        <title>Rodentibacter gen. nov. and new species.</title>
        <authorList>
            <person name="Christensen H."/>
        </authorList>
    </citation>
    <scope>NUCLEOTIDE SEQUENCE [LARGE SCALE GENOMIC DNA]</scope>
    <source>
        <strain evidence="4 5">1998236014</strain>
    </source>
</reference>
<feature type="repeat" description="ANK" evidence="3">
    <location>
        <begin position="85"/>
        <end position="117"/>
    </location>
</feature>
<sequence>MVTFYEKYQDDPEMLVARADREGNLELLKKIFIEEKRLNILSISQKENWNSLHSALLLCGSDYPKKEIIQFYIDNGVDVNAQDMYRMTPLHYAMRGKNVDAAIALLNAGADPNIEDIDNSTPLAYINGMPKELTLLSLMLEKGGDVHHFNGQHGILEGIKKYRINNPDFKPVIELMEKYA</sequence>